<evidence type="ECO:0000313" key="1">
    <source>
        <dbReference type="EMBL" id="AKN36121.1"/>
    </source>
</evidence>
<dbReference type="AlphaFoldDB" id="A0A0H3ZRB0"/>
<name>A0A0H3ZRB0_9VIBR</name>
<dbReference type="EMBL" id="KP795468">
    <property type="protein sequence ID" value="AKN36121.1"/>
    <property type="molecule type" value="Genomic_DNA"/>
</dbReference>
<organism evidence="1">
    <name type="scientific">Vibrio tasmaniensis</name>
    <dbReference type="NCBI Taxonomy" id="212663"/>
    <lineage>
        <taxon>Bacteria</taxon>
        <taxon>Pseudomonadati</taxon>
        <taxon>Pseudomonadota</taxon>
        <taxon>Gammaproteobacteria</taxon>
        <taxon>Vibrionales</taxon>
        <taxon>Vibrionaceae</taxon>
        <taxon>Vibrio</taxon>
    </lineage>
</organism>
<accession>A0A0H3ZRB0</accession>
<proteinExistence type="predicted"/>
<reference evidence="1" key="1">
    <citation type="journal article" date="2015" name="MBio">
        <title>Eco-Evolutionary Dynamics of Episomes among Ecologically Cohesive Bacterial Populations.</title>
        <authorList>
            <person name="Xue H."/>
            <person name="Cordero O.X."/>
            <person name="Camas F.M."/>
            <person name="Trimble W."/>
            <person name="Meyer F."/>
            <person name="Guglielmini J."/>
            <person name="Rocha E.P."/>
            <person name="Polz M.F."/>
        </authorList>
    </citation>
    <scope>NUCLEOTIDE SEQUENCE</scope>
    <source>
        <strain evidence="1">1F_279</strain>
    </source>
</reference>
<sequence length="267" mass="29841">MVKLILWTLLCNLLLMLMALIYVGLAVFSAPVNAETERWPISMPWRQPSDPPPNIKPFELPTLKGRAPHFNTPISALRPAPVIDPDAVFYVITNCYPEKSKFKVDVSLVAGVKSSLDQYGSSNWPDISEHYIGIVGEMPLYSTTEQARERQWEHKRRTETATNVANFAHALANRNHAYREMGMYLAMEARARSRVKQGIANVTEQLGFLEKVAAAQRDILTHEATIVEKRLALLSMCDNQRTPAVNQYLKKLAVLPAAAMPAGAISQ</sequence>
<protein>
    <submittedName>
        <fullName evidence="1">Uncharacterized protein</fullName>
    </submittedName>
</protein>